<dbReference type="EMBL" id="CP141889">
    <property type="protein sequence ID" value="WRT69610.1"/>
    <property type="molecule type" value="Genomic_DNA"/>
</dbReference>
<evidence type="ECO:0000313" key="4">
    <source>
        <dbReference type="Proteomes" id="UP001329825"/>
    </source>
</evidence>
<feature type="region of interest" description="Disordered" evidence="1">
    <location>
        <begin position="64"/>
        <end position="91"/>
    </location>
</feature>
<keyword evidence="2" id="KW-1133">Transmembrane helix</keyword>
<dbReference type="GeneID" id="87958729"/>
<evidence type="ECO:0000256" key="1">
    <source>
        <dbReference type="SAM" id="MobiDB-lite"/>
    </source>
</evidence>
<proteinExistence type="predicted"/>
<sequence>MLYAIVFLVLIVAILVIWLVRVVNARYQRSHARHHGSTLPSQIQDVSGRPTLIGTAQEVRDRVFARPHDNDPESYSPYQTRQSRERRDVGAVNRLGSTNASVTSLPAYGAESLPVPPHATYDPSRGRSGISPSFVPLYPDAPPPKYTAATTTTGITV</sequence>
<organism evidence="3 4">
    <name type="scientific">Kwoniella shivajii</name>
    <dbReference type="NCBI Taxonomy" id="564305"/>
    <lineage>
        <taxon>Eukaryota</taxon>
        <taxon>Fungi</taxon>
        <taxon>Dikarya</taxon>
        <taxon>Basidiomycota</taxon>
        <taxon>Agaricomycotina</taxon>
        <taxon>Tremellomycetes</taxon>
        <taxon>Tremellales</taxon>
        <taxon>Cryptococcaceae</taxon>
        <taxon>Kwoniella</taxon>
    </lineage>
</organism>
<evidence type="ECO:0000313" key="3">
    <source>
        <dbReference type="EMBL" id="WRT69610.1"/>
    </source>
</evidence>
<evidence type="ECO:0000256" key="2">
    <source>
        <dbReference type="SAM" id="Phobius"/>
    </source>
</evidence>
<protein>
    <submittedName>
        <fullName evidence="3">Uncharacterized protein</fullName>
    </submittedName>
</protein>
<reference evidence="3 4" key="1">
    <citation type="submission" date="2024-01" db="EMBL/GenBank/DDBJ databases">
        <title>Comparative genomics of Cryptococcus and Kwoniella reveals pathogenesis evolution and contrasting modes of karyotype evolution via chromosome fusion or intercentromeric recombination.</title>
        <authorList>
            <person name="Coelho M.A."/>
            <person name="David-Palma M."/>
            <person name="Shea T."/>
            <person name="Bowers K."/>
            <person name="McGinley-Smith S."/>
            <person name="Mohammad A.W."/>
            <person name="Gnirke A."/>
            <person name="Yurkov A.M."/>
            <person name="Nowrousian M."/>
            <person name="Sun S."/>
            <person name="Cuomo C.A."/>
            <person name="Heitman J."/>
        </authorList>
    </citation>
    <scope>NUCLEOTIDE SEQUENCE [LARGE SCALE GENOMIC DNA]</scope>
    <source>
        <strain evidence="3">CBS 11374</strain>
    </source>
</reference>
<keyword evidence="4" id="KW-1185">Reference proteome</keyword>
<gene>
    <name evidence="3" type="ORF">IL334_006599</name>
</gene>
<name>A0ABZ1D6D6_9TREE</name>
<keyword evidence="2" id="KW-0812">Transmembrane</keyword>
<keyword evidence="2" id="KW-0472">Membrane</keyword>
<dbReference type="RefSeq" id="XP_062794349.1">
    <property type="nucleotide sequence ID" value="XM_062938298.1"/>
</dbReference>
<feature type="transmembrane region" description="Helical" evidence="2">
    <location>
        <begin position="6"/>
        <end position="23"/>
    </location>
</feature>
<accession>A0ABZ1D6D6</accession>
<dbReference type="Proteomes" id="UP001329825">
    <property type="component" value="Chromosome 9"/>
</dbReference>